<comment type="caution">
    <text evidence="1">The sequence shown here is derived from an EMBL/GenBank/DDBJ whole genome shotgun (WGS) entry which is preliminary data.</text>
</comment>
<dbReference type="EMBL" id="JAUSWV010000002">
    <property type="protein sequence ID" value="MDQ0582385.1"/>
    <property type="molecule type" value="Genomic_DNA"/>
</dbReference>
<organism evidence="1 2">
    <name type="scientific">Streptomyces rishiriensis</name>
    <dbReference type="NCBI Taxonomy" id="68264"/>
    <lineage>
        <taxon>Bacteria</taxon>
        <taxon>Bacillati</taxon>
        <taxon>Actinomycetota</taxon>
        <taxon>Actinomycetes</taxon>
        <taxon>Kitasatosporales</taxon>
        <taxon>Streptomycetaceae</taxon>
        <taxon>Streptomyces</taxon>
    </lineage>
</organism>
<accession>A0ABU0NVC4</accession>
<reference evidence="1 2" key="1">
    <citation type="submission" date="2023-07" db="EMBL/GenBank/DDBJ databases">
        <title>Comparative genomics of wheat-associated soil bacteria to identify genetic determinants of phenazine resistance.</title>
        <authorList>
            <person name="Mouncey N."/>
        </authorList>
    </citation>
    <scope>NUCLEOTIDE SEQUENCE [LARGE SCALE GENOMIC DNA]</scope>
    <source>
        <strain evidence="1 2">B2I6</strain>
    </source>
</reference>
<proteinExistence type="predicted"/>
<sequence>MPALTADRSPDQLVAELERLIGVDWPTVWAGVPEDAEKRARWCAGFGWRPLWAEAGLRVRTALGGRLHLVSATPGGPVTRIDHTVWSARSRDTDENAHVTAAAEERWTACLTALRGLLGNPTWNGTWDTPDFPELPGPGAWPDAGWRTEYRDPHHVAVWRFRVPQAPVFELRATLGATARRGPVPADARIGLVCHDPDHVESRRQARRG</sequence>
<dbReference type="Proteomes" id="UP001230654">
    <property type="component" value="Unassembled WGS sequence"/>
</dbReference>
<evidence type="ECO:0000313" key="2">
    <source>
        <dbReference type="Proteomes" id="UP001230654"/>
    </source>
</evidence>
<protein>
    <submittedName>
        <fullName evidence="1">Uncharacterized protein</fullName>
    </submittedName>
</protein>
<dbReference type="RefSeq" id="WP_307164497.1">
    <property type="nucleotide sequence ID" value="NZ_JAUSWV010000002.1"/>
</dbReference>
<name>A0ABU0NVC4_STRRH</name>
<gene>
    <name evidence="1" type="ORF">QF030_004563</name>
</gene>
<evidence type="ECO:0000313" key="1">
    <source>
        <dbReference type="EMBL" id="MDQ0582385.1"/>
    </source>
</evidence>
<keyword evidence="2" id="KW-1185">Reference proteome</keyword>